<dbReference type="Gene3D" id="3.40.640.10">
    <property type="entry name" value="Type I PLP-dependent aspartate aminotransferase-like (Major domain)"/>
    <property type="match status" value="1"/>
</dbReference>
<dbReference type="InterPro" id="IPR036388">
    <property type="entry name" value="WH-like_DNA-bd_sf"/>
</dbReference>
<comment type="caution">
    <text evidence="7">The sequence shown here is derived from an EMBL/GenBank/DDBJ whole genome shotgun (WGS) entry which is preliminary data.</text>
</comment>
<keyword evidence="2" id="KW-0663">Pyridoxal phosphate</keyword>
<keyword evidence="4" id="KW-0238">DNA-binding</keyword>
<accession>A0ABS8G5A9</accession>
<dbReference type="SUPFAM" id="SSF53383">
    <property type="entry name" value="PLP-dependent transferases"/>
    <property type="match status" value="1"/>
</dbReference>
<feature type="domain" description="HTH gntR-type" evidence="6">
    <location>
        <begin position="7"/>
        <end position="75"/>
    </location>
</feature>
<dbReference type="InterPro" id="IPR015421">
    <property type="entry name" value="PyrdxlP-dep_Trfase_major"/>
</dbReference>
<dbReference type="PANTHER" id="PTHR46577:SF2">
    <property type="entry name" value="TRANSCRIPTIONAL REGULATORY PROTEIN"/>
    <property type="match status" value="1"/>
</dbReference>
<dbReference type="Gene3D" id="1.10.10.10">
    <property type="entry name" value="Winged helix-like DNA-binding domain superfamily/Winged helix DNA-binding domain"/>
    <property type="match status" value="1"/>
</dbReference>
<sequence length="474" mass="52424">MPSTPETYLYQRVITLIRAMHSDGRLRPGDKLPSLRSLSQSLAVSVPTIKQAYLELERQGVIEARPQSGYYLKPQDTPSGLPLKARAMRKPTAVSRQQLIEQVYQAIHLPQNLSLGVANPVAAKPPTKALNRTVRRVLTMAGDKALNYGPMSGYEPLKRLLAWRYMEQGINVAPDDVVITNGAQEAISIALQSVAKPGDVIAVESPCYFGVLELIERLGMLALEIPLCAQKGLALDDVKKAISKHPVKACVFSTTIANPLGCRLQDSEKADLVALLEARNIALIEDDVYGDLYFGEQRGIPCQAFSKKGLVLTCASFSKTAAPSYRIGWLVAPGFRDLATRTKRALSCSSPLINQWTLTEFIQSGEYDRYLKLLRQVLLTNRDRMLGLIGRHFPDDVRVTLPQGGTVLWLELSGELDGAQLFQQALEHNISITPGSLFSPSSRYQHCIRLSYGLPWHQRIEDGIETLGRLCHTP</sequence>
<dbReference type="InterPro" id="IPR051446">
    <property type="entry name" value="HTH_trans_reg/aminotransferase"/>
</dbReference>
<dbReference type="RefSeq" id="WP_229157198.1">
    <property type="nucleotide sequence ID" value="NZ_JAJEWP010000001.1"/>
</dbReference>
<dbReference type="InterPro" id="IPR015422">
    <property type="entry name" value="PyrdxlP-dep_Trfase_small"/>
</dbReference>
<gene>
    <name evidence="7" type="ORF">LJ739_03435</name>
</gene>
<dbReference type="EMBL" id="JAJEWP010000001">
    <property type="protein sequence ID" value="MCC2615291.1"/>
    <property type="molecule type" value="Genomic_DNA"/>
</dbReference>
<protein>
    <submittedName>
        <fullName evidence="7">PLP-dependent aminotransferase family protein</fullName>
    </submittedName>
</protein>
<dbReference type="SMART" id="SM00345">
    <property type="entry name" value="HTH_GNTR"/>
    <property type="match status" value="1"/>
</dbReference>
<keyword evidence="3" id="KW-0805">Transcription regulation</keyword>
<dbReference type="PANTHER" id="PTHR46577">
    <property type="entry name" value="HTH-TYPE TRANSCRIPTIONAL REGULATORY PROTEIN GABR"/>
    <property type="match status" value="1"/>
</dbReference>
<keyword evidence="7" id="KW-0808">Transferase</keyword>
<dbReference type="PROSITE" id="PS50949">
    <property type="entry name" value="HTH_GNTR"/>
    <property type="match status" value="1"/>
</dbReference>
<evidence type="ECO:0000256" key="5">
    <source>
        <dbReference type="ARBA" id="ARBA00023163"/>
    </source>
</evidence>
<dbReference type="Pfam" id="PF00392">
    <property type="entry name" value="GntR"/>
    <property type="match status" value="1"/>
</dbReference>
<keyword evidence="5" id="KW-0804">Transcription</keyword>
<dbReference type="SUPFAM" id="SSF46785">
    <property type="entry name" value="Winged helix' DNA-binding domain"/>
    <property type="match status" value="1"/>
</dbReference>
<dbReference type="InterPro" id="IPR036390">
    <property type="entry name" value="WH_DNA-bd_sf"/>
</dbReference>
<organism evidence="7 8">
    <name type="scientific">Fluctibacter halophilus</name>
    <dbReference type="NCBI Taxonomy" id="226011"/>
    <lineage>
        <taxon>Bacteria</taxon>
        <taxon>Pseudomonadati</taxon>
        <taxon>Pseudomonadota</taxon>
        <taxon>Gammaproteobacteria</taxon>
        <taxon>Alteromonadales</taxon>
        <taxon>Alteromonadaceae</taxon>
        <taxon>Fluctibacter</taxon>
    </lineage>
</organism>
<dbReference type="InterPro" id="IPR004839">
    <property type="entry name" value="Aminotransferase_I/II_large"/>
</dbReference>
<name>A0ABS8G5A9_9ALTE</name>
<evidence type="ECO:0000313" key="7">
    <source>
        <dbReference type="EMBL" id="MCC2615291.1"/>
    </source>
</evidence>
<evidence type="ECO:0000259" key="6">
    <source>
        <dbReference type="PROSITE" id="PS50949"/>
    </source>
</evidence>
<dbReference type="Pfam" id="PF00155">
    <property type="entry name" value="Aminotran_1_2"/>
    <property type="match status" value="1"/>
</dbReference>
<reference evidence="7 8" key="1">
    <citation type="submission" date="2021-10" db="EMBL/GenBank/DDBJ databases">
        <title>Draft genome of Aestuariibacter halophilus JC2043.</title>
        <authorList>
            <person name="Emsley S.A."/>
            <person name="Pfannmuller K.M."/>
            <person name="Ushijima B."/>
            <person name="Saw J.H."/>
            <person name="Videau P."/>
        </authorList>
    </citation>
    <scope>NUCLEOTIDE SEQUENCE [LARGE SCALE GENOMIC DNA]</scope>
    <source>
        <strain evidence="7 8">JC2043</strain>
    </source>
</reference>
<keyword evidence="8" id="KW-1185">Reference proteome</keyword>
<proteinExistence type="inferred from homology"/>
<evidence type="ECO:0000256" key="2">
    <source>
        <dbReference type="ARBA" id="ARBA00022898"/>
    </source>
</evidence>
<evidence type="ECO:0000256" key="1">
    <source>
        <dbReference type="ARBA" id="ARBA00005384"/>
    </source>
</evidence>
<dbReference type="CDD" id="cd00609">
    <property type="entry name" value="AAT_like"/>
    <property type="match status" value="1"/>
</dbReference>
<dbReference type="InterPro" id="IPR015424">
    <property type="entry name" value="PyrdxlP-dep_Trfase"/>
</dbReference>
<dbReference type="GO" id="GO:0008483">
    <property type="term" value="F:transaminase activity"/>
    <property type="evidence" value="ECO:0007669"/>
    <property type="project" value="UniProtKB-KW"/>
</dbReference>
<dbReference type="Gene3D" id="3.90.1150.10">
    <property type="entry name" value="Aspartate Aminotransferase, domain 1"/>
    <property type="match status" value="1"/>
</dbReference>
<dbReference type="Proteomes" id="UP001520878">
    <property type="component" value="Unassembled WGS sequence"/>
</dbReference>
<dbReference type="CDD" id="cd07377">
    <property type="entry name" value="WHTH_GntR"/>
    <property type="match status" value="1"/>
</dbReference>
<evidence type="ECO:0000313" key="8">
    <source>
        <dbReference type="Proteomes" id="UP001520878"/>
    </source>
</evidence>
<comment type="similarity">
    <text evidence="1">In the C-terminal section; belongs to the class-I pyridoxal-phosphate-dependent aminotransferase family.</text>
</comment>
<evidence type="ECO:0000256" key="3">
    <source>
        <dbReference type="ARBA" id="ARBA00023015"/>
    </source>
</evidence>
<evidence type="ECO:0000256" key="4">
    <source>
        <dbReference type="ARBA" id="ARBA00023125"/>
    </source>
</evidence>
<keyword evidence="7" id="KW-0032">Aminotransferase</keyword>
<dbReference type="InterPro" id="IPR000524">
    <property type="entry name" value="Tscrpt_reg_HTH_GntR"/>
</dbReference>